<evidence type="ECO:0000256" key="8">
    <source>
        <dbReference type="SAM" id="MobiDB-lite"/>
    </source>
</evidence>
<gene>
    <name evidence="10" type="ORF">ACFPA8_03420</name>
</gene>
<dbReference type="Gene3D" id="1.10.3720.10">
    <property type="entry name" value="MetI-like"/>
    <property type="match status" value="1"/>
</dbReference>
<dbReference type="CDD" id="cd06261">
    <property type="entry name" value="TM_PBP2"/>
    <property type="match status" value="1"/>
</dbReference>
<dbReference type="PROSITE" id="PS50928">
    <property type="entry name" value="ABC_TM1"/>
    <property type="match status" value="1"/>
</dbReference>
<dbReference type="PANTHER" id="PTHR43227">
    <property type="entry name" value="BLL4140 PROTEIN"/>
    <property type="match status" value="1"/>
</dbReference>
<keyword evidence="6 7" id="KW-0472">Membrane</keyword>
<reference evidence="11" key="1">
    <citation type="journal article" date="2019" name="Int. J. Syst. Evol. Microbiol.">
        <title>The Global Catalogue of Microorganisms (GCM) 10K type strain sequencing project: providing services to taxonomists for standard genome sequencing and annotation.</title>
        <authorList>
            <consortium name="The Broad Institute Genomics Platform"/>
            <consortium name="The Broad Institute Genome Sequencing Center for Infectious Disease"/>
            <person name="Wu L."/>
            <person name="Ma J."/>
        </authorList>
    </citation>
    <scope>NUCLEOTIDE SEQUENCE [LARGE SCALE GENOMIC DNA]</scope>
    <source>
        <strain evidence="11">CGMCC 4.7357</strain>
    </source>
</reference>
<evidence type="ECO:0000313" key="10">
    <source>
        <dbReference type="EMBL" id="MFC4493183.1"/>
    </source>
</evidence>
<evidence type="ECO:0000256" key="1">
    <source>
        <dbReference type="ARBA" id="ARBA00004651"/>
    </source>
</evidence>
<keyword evidence="11" id="KW-1185">Reference proteome</keyword>
<feature type="transmembrane region" description="Helical" evidence="7">
    <location>
        <begin position="122"/>
        <end position="143"/>
    </location>
</feature>
<feature type="compositionally biased region" description="Basic and acidic residues" evidence="8">
    <location>
        <begin position="1"/>
        <end position="10"/>
    </location>
</feature>
<accession>A0ABV9A3G7</accession>
<dbReference type="RefSeq" id="WP_386441997.1">
    <property type="nucleotide sequence ID" value="NZ_JBHSFH010000003.1"/>
</dbReference>
<sequence>MTHPTTREPDGTPQPPVRPGAEGPGGAGQATGRPGGTTGRGSRGPLTAAGRENRAGLAFVTPTVVVVGVVVVLPILWTVLLAFQDARLVDIQSMGLLGNWTLENFGDVFGSPGFWASLWTTLLYTVGATAGSIALGLIAALALRRPFRGRGLLRGSMLLPYVAPVVAVAFVWEIALSPQFGVINEWGAELLGWDDPVAFLSTRSYEVALFGLHFEIPLALLTVVAFETWRYFPFAFLFLLARLQAVPDGLEEAAEVDGAAPTQRFRHVLLPQLMPVIALLCVLRFIMTFNKFDDIYLLTGGGSGTDVVAVRVYDFLTARFDVGAAAAQALVLAVILMALLGLYFAFFGKKVQEES</sequence>
<dbReference type="PANTHER" id="PTHR43227:SF8">
    <property type="entry name" value="DIACETYLCHITOBIOSE UPTAKE SYSTEM PERMEASE PROTEIN DASB"/>
    <property type="match status" value="1"/>
</dbReference>
<feature type="transmembrane region" description="Helical" evidence="7">
    <location>
        <begin position="268"/>
        <end position="287"/>
    </location>
</feature>
<feature type="transmembrane region" description="Helical" evidence="7">
    <location>
        <begin position="57"/>
        <end position="83"/>
    </location>
</feature>
<keyword evidence="2 7" id="KW-0813">Transport</keyword>
<evidence type="ECO:0000256" key="6">
    <source>
        <dbReference type="ARBA" id="ARBA00023136"/>
    </source>
</evidence>
<evidence type="ECO:0000256" key="3">
    <source>
        <dbReference type="ARBA" id="ARBA00022475"/>
    </source>
</evidence>
<dbReference type="InterPro" id="IPR035906">
    <property type="entry name" value="MetI-like_sf"/>
</dbReference>
<comment type="subcellular location">
    <subcellularLocation>
        <location evidence="1 7">Cell membrane</location>
        <topology evidence="1 7">Multi-pass membrane protein</topology>
    </subcellularLocation>
</comment>
<dbReference type="Pfam" id="PF00528">
    <property type="entry name" value="BPD_transp_1"/>
    <property type="match status" value="1"/>
</dbReference>
<feature type="transmembrane region" description="Helical" evidence="7">
    <location>
        <begin position="155"/>
        <end position="175"/>
    </location>
</feature>
<evidence type="ECO:0000256" key="4">
    <source>
        <dbReference type="ARBA" id="ARBA00022692"/>
    </source>
</evidence>
<comment type="caution">
    <text evidence="10">The sequence shown here is derived from an EMBL/GenBank/DDBJ whole genome shotgun (WGS) entry which is preliminary data.</text>
</comment>
<evidence type="ECO:0000313" key="11">
    <source>
        <dbReference type="Proteomes" id="UP001595997"/>
    </source>
</evidence>
<feature type="domain" description="ABC transmembrane type-1" evidence="9">
    <location>
        <begin position="118"/>
        <end position="341"/>
    </location>
</feature>
<comment type="similarity">
    <text evidence="7">Belongs to the binding-protein-dependent transport system permease family.</text>
</comment>
<dbReference type="InterPro" id="IPR000515">
    <property type="entry name" value="MetI-like"/>
</dbReference>
<name>A0ABV9A3G7_9ACTN</name>
<proteinExistence type="inferred from homology"/>
<dbReference type="SUPFAM" id="SSF161098">
    <property type="entry name" value="MetI-like"/>
    <property type="match status" value="1"/>
</dbReference>
<feature type="region of interest" description="Disordered" evidence="8">
    <location>
        <begin position="1"/>
        <end position="47"/>
    </location>
</feature>
<keyword evidence="3" id="KW-1003">Cell membrane</keyword>
<keyword evidence="5 7" id="KW-1133">Transmembrane helix</keyword>
<dbReference type="EMBL" id="JBHSFH010000003">
    <property type="protein sequence ID" value="MFC4493183.1"/>
    <property type="molecule type" value="Genomic_DNA"/>
</dbReference>
<evidence type="ECO:0000256" key="5">
    <source>
        <dbReference type="ARBA" id="ARBA00022989"/>
    </source>
</evidence>
<feature type="transmembrane region" description="Helical" evidence="7">
    <location>
        <begin position="325"/>
        <end position="346"/>
    </location>
</feature>
<dbReference type="Proteomes" id="UP001595997">
    <property type="component" value="Unassembled WGS sequence"/>
</dbReference>
<dbReference type="InterPro" id="IPR050809">
    <property type="entry name" value="UgpAE/MalFG_permease"/>
</dbReference>
<feature type="compositionally biased region" description="Gly residues" evidence="8">
    <location>
        <begin position="22"/>
        <end position="42"/>
    </location>
</feature>
<evidence type="ECO:0000256" key="2">
    <source>
        <dbReference type="ARBA" id="ARBA00022448"/>
    </source>
</evidence>
<protein>
    <submittedName>
        <fullName evidence="10">Carbohydrate ABC transporter permease</fullName>
    </submittedName>
</protein>
<evidence type="ECO:0000256" key="7">
    <source>
        <dbReference type="RuleBase" id="RU363032"/>
    </source>
</evidence>
<organism evidence="10 11">
    <name type="scientific">Streptomyces ovatisporus</name>
    <dbReference type="NCBI Taxonomy" id="1128682"/>
    <lineage>
        <taxon>Bacteria</taxon>
        <taxon>Bacillati</taxon>
        <taxon>Actinomycetota</taxon>
        <taxon>Actinomycetes</taxon>
        <taxon>Kitasatosporales</taxon>
        <taxon>Streptomycetaceae</taxon>
        <taxon>Streptomyces</taxon>
    </lineage>
</organism>
<keyword evidence="4 7" id="KW-0812">Transmembrane</keyword>
<evidence type="ECO:0000259" key="9">
    <source>
        <dbReference type="PROSITE" id="PS50928"/>
    </source>
</evidence>